<evidence type="ECO:0000313" key="2">
    <source>
        <dbReference type="Proteomes" id="UP001153321"/>
    </source>
</evidence>
<name>A0A9P0HW85_SPOLI</name>
<organism evidence="1 2">
    <name type="scientific">Spodoptera littoralis</name>
    <name type="common">Egyptian cotton leafworm</name>
    <dbReference type="NCBI Taxonomy" id="7109"/>
    <lineage>
        <taxon>Eukaryota</taxon>
        <taxon>Metazoa</taxon>
        <taxon>Ecdysozoa</taxon>
        <taxon>Arthropoda</taxon>
        <taxon>Hexapoda</taxon>
        <taxon>Insecta</taxon>
        <taxon>Pterygota</taxon>
        <taxon>Neoptera</taxon>
        <taxon>Endopterygota</taxon>
        <taxon>Lepidoptera</taxon>
        <taxon>Glossata</taxon>
        <taxon>Ditrysia</taxon>
        <taxon>Noctuoidea</taxon>
        <taxon>Noctuidae</taxon>
        <taxon>Amphipyrinae</taxon>
        <taxon>Spodoptera</taxon>
    </lineage>
</organism>
<dbReference type="Proteomes" id="UP001153321">
    <property type="component" value="Chromosome 11"/>
</dbReference>
<evidence type="ECO:0000313" key="1">
    <source>
        <dbReference type="EMBL" id="CAH1635677.1"/>
    </source>
</evidence>
<reference evidence="1" key="1">
    <citation type="submission" date="2022-02" db="EMBL/GenBank/DDBJ databases">
        <authorList>
            <person name="King R."/>
        </authorList>
    </citation>
    <scope>NUCLEOTIDE SEQUENCE</scope>
</reference>
<dbReference type="EMBL" id="LR824542">
    <property type="protein sequence ID" value="CAH1635677.1"/>
    <property type="molecule type" value="Genomic_DNA"/>
</dbReference>
<keyword evidence="2" id="KW-1185">Reference proteome</keyword>
<protein>
    <recommendedName>
        <fullName evidence="3">Sulfotransferase domain-containing protein</fullName>
    </recommendedName>
</protein>
<gene>
    <name evidence="1" type="ORF">SPLIT_LOCUS1039</name>
</gene>
<evidence type="ECO:0008006" key="3">
    <source>
        <dbReference type="Google" id="ProtNLM"/>
    </source>
</evidence>
<accession>A0A9P0HW85</accession>
<dbReference type="AlphaFoldDB" id="A0A9P0HW85"/>
<sequence>MSSNFVQKERNWHAFNLHACICARYVGQWFQWQVSTRYFHICKTVKNNRITLYTNRLLYNSKTVIQTLLRFLGIPIDDSSLELVQHVLRMPHLLFTCHYHFNNAQEYYFINSH</sequence>
<proteinExistence type="predicted"/>